<keyword evidence="2" id="KW-1015">Disulfide bond</keyword>
<dbReference type="Pfam" id="PF05345">
    <property type="entry name" value="He_PIG"/>
    <property type="match status" value="2"/>
</dbReference>
<dbReference type="NCBIfam" id="TIGR04183">
    <property type="entry name" value="Por_Secre_tail"/>
    <property type="match status" value="1"/>
</dbReference>
<dbReference type="SMART" id="SM00736">
    <property type="entry name" value="CADG"/>
    <property type="match status" value="3"/>
</dbReference>
<evidence type="ECO:0000256" key="3">
    <source>
        <dbReference type="SAM" id="SignalP"/>
    </source>
</evidence>
<evidence type="ECO:0000256" key="1">
    <source>
        <dbReference type="ARBA" id="ARBA00022729"/>
    </source>
</evidence>
<evidence type="ECO:0000313" key="6">
    <source>
        <dbReference type="Proteomes" id="UP000179243"/>
    </source>
</evidence>
<dbReference type="PANTHER" id="PTHR47635:SF2">
    <property type="entry name" value="LAMG-LIKE JELLYROLL FOLD DOMAIN-CONTAINING PROTEIN"/>
    <property type="match status" value="1"/>
</dbReference>
<dbReference type="InterPro" id="IPR006558">
    <property type="entry name" value="LamG-like"/>
</dbReference>
<dbReference type="PROSITE" id="PS50268">
    <property type="entry name" value="CADHERIN_2"/>
    <property type="match status" value="1"/>
</dbReference>
<dbReference type="GO" id="GO:0007156">
    <property type="term" value="P:homophilic cell adhesion via plasma membrane adhesion molecules"/>
    <property type="evidence" value="ECO:0007669"/>
    <property type="project" value="InterPro"/>
</dbReference>
<dbReference type="SUPFAM" id="SSF49313">
    <property type="entry name" value="Cadherin-like"/>
    <property type="match status" value="4"/>
</dbReference>
<protein>
    <recommendedName>
        <fullName evidence="4">Cadherin domain-containing protein</fullName>
    </recommendedName>
</protein>
<proteinExistence type="predicted"/>
<comment type="caution">
    <text evidence="5">The sequence shown here is derived from an EMBL/GenBank/DDBJ whole genome shotgun (WGS) entry which is preliminary data.</text>
</comment>
<dbReference type="Gene3D" id="2.60.40.10">
    <property type="entry name" value="Immunoglobulins"/>
    <property type="match status" value="4"/>
</dbReference>
<dbReference type="Pfam" id="PF13385">
    <property type="entry name" value="Laminin_G_3"/>
    <property type="match status" value="3"/>
</dbReference>
<dbReference type="SMART" id="SM00560">
    <property type="entry name" value="LamGL"/>
    <property type="match status" value="3"/>
</dbReference>
<dbReference type="InterPro" id="IPR025965">
    <property type="entry name" value="FlgD/Vpr_Ig-like"/>
</dbReference>
<gene>
    <name evidence="5" type="ORF">A2519_07575</name>
</gene>
<dbReference type="GO" id="GO:0005509">
    <property type="term" value="F:calcium ion binding"/>
    <property type="evidence" value="ECO:0007669"/>
    <property type="project" value="InterPro"/>
</dbReference>
<name>A0A1F7F840_UNCRA</name>
<dbReference type="CDD" id="cd11304">
    <property type="entry name" value="Cadherin_repeat"/>
    <property type="match status" value="1"/>
</dbReference>
<sequence length="1130" mass="122705">MFIKLLFLLTLPIWANIFPSDSRTVGLWQFNEGIGNTIADVSGNNLNATKTGGTWTAGVDSNCVNLNYDEYVTITNNSKLHYFNKITVESWVYLTAANINSVNHEDIIGKGDALPYGGYHLCVLYKSGGYAFHFYVESDTNTGDPTVGGVVDPATYTYNQWFYVAGVYDGDSVYIYVNGTKTASSYCKVGRIGTANGNLYVNRHTWANEGSASSRLQGKFDEIRISDTARSAENIKVIWNAYNLVAYYPFSSNANDSSGDGNDGTVTGATLASDRFGNSSGAYDFSGTSYIQIPPSTSLDALSKVTIAAWIKTSDNNSEMAICIRDNTNWASGGRVWQFNRDFENHLAFVMFDTTKNGNYTVARGTKLINDGRWHFVVGTKEADSIRVYVDGVSENAVFYQQNLIRTPPDNIYLGRCYSGTTNLQFTGNIDDVRIYNRALSAGEVDSLYRLNGWTGYPDTGGLIAYYPFSDNANDESGNGNDGLVSGATLSIDKLGNSNQAYSFDSTDFIDCGNGLPFQNITNLTVAAWMKTSNDGSYMSICSRDEDGYGRQWQFVKNDANKLHFTTRSALNTWDSLASISLINNGNWHFVVGTRTNDTTKIYVDGVMERAKQLTNPMATVTNCNIMIGSTRDTISNNWVGSIDEVRIYNRAISASEVDSLYNLMVGPVNNAPQFISSAGTTATEDSAYSYSITVVDVDLDDTVTLSLDTLPSGMTILGNVINWTPTNSNVGNNRVVIRASDNHGAYTQQKYTIAVTNTNDAPVITSTPPTIATQNLQYQYPVTATDVDVGDAKTYAFATNPSGMVVSGTGLITWTPNSGQIGTNSVKIYVRDASLAADSQSWSITVGNVNDAPVISTIALDTATEDIAYVDTVKATDPDGNAVFWYLLKGPDSLKISLTTGVITWMPLDKDAGNDTVRVRATDGVLSDTVTLIIHATRVNDAPVIQNIFPDTFFVDSLYTITLVGIDEENDNLTWSIVNKPSTMTLIDSTIVWAPTASQIGNDTILIIVSDGSLTDTLEAIFEVIGHMKIENAAIPLPTKLSLTSSPNPANPTVNLSIGVPSALKQGVSVQIVDINGKTIRSWQVSGAGYHKIAWNGRDYTNTGVSSGLYLVRVTGAEKVLQKKILLLK</sequence>
<dbReference type="InterPro" id="IPR013783">
    <property type="entry name" value="Ig-like_fold"/>
</dbReference>
<dbReference type="InterPro" id="IPR002126">
    <property type="entry name" value="Cadherin-like_dom"/>
</dbReference>
<dbReference type="InterPro" id="IPR026444">
    <property type="entry name" value="Secre_tail"/>
</dbReference>
<dbReference type="Proteomes" id="UP000179243">
    <property type="component" value="Unassembled WGS sequence"/>
</dbReference>
<dbReference type="Gene3D" id="2.60.40.4070">
    <property type="match status" value="1"/>
</dbReference>
<dbReference type="PANTHER" id="PTHR47635">
    <property type="entry name" value="CUB DOMAIN-CONTAINING PROTEIN"/>
    <property type="match status" value="1"/>
</dbReference>
<evidence type="ECO:0000259" key="4">
    <source>
        <dbReference type="PROSITE" id="PS50268"/>
    </source>
</evidence>
<organism evidence="5 6">
    <name type="scientific">Candidatus Raymondbacteria bacterium RIFOXYD12_FULL_49_13</name>
    <dbReference type="NCBI Taxonomy" id="1817890"/>
    <lineage>
        <taxon>Bacteria</taxon>
        <taxon>Raymondiibacteriota</taxon>
    </lineage>
</organism>
<dbReference type="InterPro" id="IPR015919">
    <property type="entry name" value="Cadherin-like_sf"/>
</dbReference>
<dbReference type="SMART" id="SM00112">
    <property type="entry name" value="CA"/>
    <property type="match status" value="1"/>
</dbReference>
<dbReference type="AlphaFoldDB" id="A0A1F7F840"/>
<feature type="signal peptide" evidence="3">
    <location>
        <begin position="1"/>
        <end position="15"/>
    </location>
</feature>
<feature type="domain" description="Cadherin" evidence="4">
    <location>
        <begin position="871"/>
        <end position="946"/>
    </location>
</feature>
<dbReference type="EMBL" id="MFYX01000102">
    <property type="protein sequence ID" value="OGK02793.1"/>
    <property type="molecule type" value="Genomic_DNA"/>
</dbReference>
<dbReference type="Gene3D" id="2.60.120.200">
    <property type="match status" value="3"/>
</dbReference>
<accession>A0A1F7F840</accession>
<reference evidence="5 6" key="1">
    <citation type="journal article" date="2016" name="Nat. Commun.">
        <title>Thousands of microbial genomes shed light on interconnected biogeochemical processes in an aquifer system.</title>
        <authorList>
            <person name="Anantharaman K."/>
            <person name="Brown C.T."/>
            <person name="Hug L.A."/>
            <person name="Sharon I."/>
            <person name="Castelle C.J."/>
            <person name="Probst A.J."/>
            <person name="Thomas B.C."/>
            <person name="Singh A."/>
            <person name="Wilkins M.J."/>
            <person name="Karaoz U."/>
            <person name="Brodie E.L."/>
            <person name="Williams K.H."/>
            <person name="Hubbard S.S."/>
            <person name="Banfield J.F."/>
        </authorList>
    </citation>
    <scope>NUCLEOTIDE SEQUENCE [LARGE SCALE GENOMIC DNA]</scope>
</reference>
<evidence type="ECO:0000256" key="2">
    <source>
        <dbReference type="ARBA" id="ARBA00023157"/>
    </source>
</evidence>
<dbReference type="GO" id="GO:0016020">
    <property type="term" value="C:membrane"/>
    <property type="evidence" value="ECO:0007669"/>
    <property type="project" value="InterPro"/>
</dbReference>
<dbReference type="SUPFAM" id="SSF49899">
    <property type="entry name" value="Concanavalin A-like lectins/glucanases"/>
    <property type="match status" value="3"/>
</dbReference>
<dbReference type="Pfam" id="PF13860">
    <property type="entry name" value="FlgD_ig"/>
    <property type="match status" value="1"/>
</dbReference>
<feature type="chain" id="PRO_5012249731" description="Cadherin domain-containing protein" evidence="3">
    <location>
        <begin position="16"/>
        <end position="1130"/>
    </location>
</feature>
<keyword evidence="1 3" id="KW-0732">Signal</keyword>
<evidence type="ECO:0000313" key="5">
    <source>
        <dbReference type="EMBL" id="OGK02793.1"/>
    </source>
</evidence>
<dbReference type="InterPro" id="IPR006644">
    <property type="entry name" value="Cadg"/>
</dbReference>
<dbReference type="Pfam" id="PF17963">
    <property type="entry name" value="Big_9"/>
    <property type="match status" value="2"/>
</dbReference>
<dbReference type="InterPro" id="IPR013320">
    <property type="entry name" value="ConA-like_dom_sf"/>
</dbReference>